<comment type="function">
    <text evidence="10">Pyrophosphatase that catalyzes the hydrolysis of nucleoside triphosphates to their monophosphate derivatives, with a high preference for the non-canonical purine nucleotides XTP (xanthosine triphosphate), dITP (deoxyinosine triphosphate) and ITP. Seems to function as a house-cleaning enzyme that removes non-canonical purine nucleotides from the nucleotide pool, thus preventing their incorporation into DNA/RNA and avoiding chromosomal lesions.</text>
</comment>
<feature type="binding site" evidence="10">
    <location>
        <position position="70"/>
    </location>
    <ligand>
        <name>Mg(2+)</name>
        <dbReference type="ChEBI" id="CHEBI:18420"/>
    </ligand>
</feature>
<proteinExistence type="inferred from homology"/>
<feature type="binding site" evidence="10">
    <location>
        <begin position="151"/>
        <end position="154"/>
    </location>
    <ligand>
        <name>substrate</name>
    </ligand>
</feature>
<comment type="cofactor">
    <cofactor evidence="10">
        <name>Mg(2+)</name>
        <dbReference type="ChEBI" id="CHEBI:18420"/>
    </cofactor>
    <text evidence="10">Binds 1 Mg(2+) ion per subunit.</text>
</comment>
<dbReference type="PATRIC" id="fig|1045004.4.peg.777"/>
<sequence>MNKIILASKNAGKTEEIQSLLGDQFQIVDLNHLNKVPEINETGRSFKENAQIKARAVAQAYPNNFVMAEDTGLVIDALDGRPGIYSARYAGDHDDKANIQKVLTELEGVPAEKRTAHFTTVIVLIGLAKEIVAQGHSQGLILDHEEGKDGFGYDPIFFSTELHKTFGQATTAEKNTVSHRARALKDLISQITA</sequence>
<comment type="subunit">
    <text evidence="2 10">Homodimer.</text>
</comment>
<dbReference type="CDD" id="cd00515">
    <property type="entry name" value="HAM1"/>
    <property type="match status" value="1"/>
</dbReference>
<dbReference type="OrthoDB" id="9807456at2"/>
<dbReference type="EMBL" id="AFVZ01000001">
    <property type="protein sequence ID" value="EHN58884.1"/>
    <property type="molecule type" value="Genomic_DNA"/>
</dbReference>
<keyword evidence="4 10" id="KW-0547">Nucleotide-binding</keyword>
<evidence type="ECO:0000256" key="5">
    <source>
        <dbReference type="ARBA" id="ARBA00022801"/>
    </source>
</evidence>
<comment type="catalytic activity">
    <reaction evidence="9 10">
        <text>XTP + H2O = XMP + diphosphate + H(+)</text>
        <dbReference type="Rhea" id="RHEA:28610"/>
        <dbReference type="ChEBI" id="CHEBI:15377"/>
        <dbReference type="ChEBI" id="CHEBI:15378"/>
        <dbReference type="ChEBI" id="CHEBI:33019"/>
        <dbReference type="ChEBI" id="CHEBI:57464"/>
        <dbReference type="ChEBI" id="CHEBI:61314"/>
        <dbReference type="EC" id="3.6.1.66"/>
    </reaction>
</comment>
<protein>
    <recommendedName>
        <fullName evidence="10">dITP/XTP pyrophosphatase</fullName>
        <ecNumber evidence="10">3.6.1.66</ecNumber>
    </recommendedName>
    <alternativeName>
        <fullName evidence="10">Non-canonical purine NTP pyrophosphatase</fullName>
    </alternativeName>
    <alternativeName>
        <fullName evidence="10">Non-standard purine NTP pyrophosphatase</fullName>
    </alternativeName>
    <alternativeName>
        <fullName evidence="10">Nucleoside-triphosphate diphosphatase</fullName>
    </alternativeName>
    <alternativeName>
        <fullName evidence="10">Nucleoside-triphosphate pyrophosphatase</fullName>
        <shortName evidence="10">NTPase</shortName>
    </alternativeName>
</protein>
<evidence type="ECO:0000256" key="11">
    <source>
        <dbReference type="RuleBase" id="RU003781"/>
    </source>
</evidence>
<dbReference type="GO" id="GO:0009146">
    <property type="term" value="P:purine nucleoside triphosphate catabolic process"/>
    <property type="evidence" value="ECO:0007669"/>
    <property type="project" value="UniProtKB-UniRule"/>
</dbReference>
<dbReference type="GO" id="GO:0036220">
    <property type="term" value="F:ITP diphosphatase activity"/>
    <property type="evidence" value="ECO:0007669"/>
    <property type="project" value="UniProtKB-UniRule"/>
</dbReference>
<dbReference type="AlphaFoldDB" id="G9WHZ9"/>
<feature type="binding site" evidence="10">
    <location>
        <begin position="179"/>
        <end position="180"/>
    </location>
    <ligand>
        <name>substrate</name>
    </ligand>
</feature>
<dbReference type="Gene3D" id="3.90.950.10">
    <property type="match status" value="1"/>
</dbReference>
<dbReference type="GO" id="GO:0046872">
    <property type="term" value="F:metal ion binding"/>
    <property type="evidence" value="ECO:0007669"/>
    <property type="project" value="UniProtKB-KW"/>
</dbReference>
<dbReference type="eggNOG" id="COG0127">
    <property type="taxonomic scope" value="Bacteria"/>
</dbReference>
<keyword evidence="5 10" id="KW-0378">Hydrolase</keyword>
<dbReference type="FunFam" id="3.90.950.10:FF:000001">
    <property type="entry name" value="dITP/XTP pyrophosphatase"/>
    <property type="match status" value="1"/>
</dbReference>
<dbReference type="RefSeq" id="WP_007745460.1">
    <property type="nucleotide sequence ID" value="NZ_CM001398.1"/>
</dbReference>
<comment type="catalytic activity">
    <reaction evidence="10">
        <text>ITP + H2O = IMP + diphosphate + H(+)</text>
        <dbReference type="Rhea" id="RHEA:29399"/>
        <dbReference type="ChEBI" id="CHEBI:15377"/>
        <dbReference type="ChEBI" id="CHEBI:15378"/>
        <dbReference type="ChEBI" id="CHEBI:33019"/>
        <dbReference type="ChEBI" id="CHEBI:58053"/>
        <dbReference type="ChEBI" id="CHEBI:61402"/>
        <dbReference type="EC" id="3.6.1.66"/>
    </reaction>
</comment>
<dbReference type="GO" id="GO:0035870">
    <property type="term" value="F:dITP diphosphatase activity"/>
    <property type="evidence" value="ECO:0007669"/>
    <property type="project" value="UniProtKB-UniRule"/>
</dbReference>
<organism evidence="12 13">
    <name type="scientific">Oenococcus kitaharae DSM 17330</name>
    <dbReference type="NCBI Taxonomy" id="1045004"/>
    <lineage>
        <taxon>Bacteria</taxon>
        <taxon>Bacillati</taxon>
        <taxon>Bacillota</taxon>
        <taxon>Bacilli</taxon>
        <taxon>Lactobacillales</taxon>
        <taxon>Lactobacillaceae</taxon>
        <taxon>Oenococcus</taxon>
    </lineage>
</organism>
<evidence type="ECO:0000256" key="2">
    <source>
        <dbReference type="ARBA" id="ARBA00011738"/>
    </source>
</evidence>
<name>G9WHZ9_9LACO</name>
<dbReference type="HAMAP" id="MF_01405">
    <property type="entry name" value="Non_canon_purine_NTPase"/>
    <property type="match status" value="1"/>
</dbReference>
<dbReference type="Pfam" id="PF01725">
    <property type="entry name" value="Ham1p_like"/>
    <property type="match status" value="1"/>
</dbReference>
<dbReference type="GO" id="GO:0017111">
    <property type="term" value="F:ribonucleoside triphosphate phosphatase activity"/>
    <property type="evidence" value="ECO:0007669"/>
    <property type="project" value="InterPro"/>
</dbReference>
<dbReference type="EC" id="3.6.1.66" evidence="10"/>
<evidence type="ECO:0000256" key="8">
    <source>
        <dbReference type="ARBA" id="ARBA00051875"/>
    </source>
</evidence>
<dbReference type="STRING" id="336988.NT96_08470"/>
<dbReference type="InterPro" id="IPR029001">
    <property type="entry name" value="ITPase-like_fam"/>
</dbReference>
<dbReference type="GO" id="GO:0009117">
    <property type="term" value="P:nucleotide metabolic process"/>
    <property type="evidence" value="ECO:0007669"/>
    <property type="project" value="UniProtKB-KW"/>
</dbReference>
<reference evidence="12 13" key="1">
    <citation type="journal article" date="2012" name="PLoS ONE">
        <title>Functional divergence in the genus oenococcus as predicted by genome sequencing of the newly-described species, Oenococcus kitaharae.</title>
        <authorList>
            <person name="Borneman A.R."/>
            <person name="McCarthy J.M."/>
            <person name="Chambers P.J."/>
            <person name="Bartowsky E.J."/>
        </authorList>
    </citation>
    <scope>NUCLEOTIDE SEQUENCE [LARGE SCALE GENOMIC DNA]</scope>
    <source>
        <strain evidence="13">DSM17330</strain>
    </source>
</reference>
<gene>
    <name evidence="12" type="ORF">OKIT_0775</name>
</gene>
<feature type="binding site" evidence="10">
    <location>
        <position position="71"/>
    </location>
    <ligand>
        <name>substrate</name>
    </ligand>
</feature>
<keyword evidence="6 10" id="KW-0460">Magnesium</keyword>
<comment type="catalytic activity">
    <reaction evidence="8 10">
        <text>dITP + H2O = dIMP + diphosphate + H(+)</text>
        <dbReference type="Rhea" id="RHEA:28342"/>
        <dbReference type="ChEBI" id="CHEBI:15377"/>
        <dbReference type="ChEBI" id="CHEBI:15378"/>
        <dbReference type="ChEBI" id="CHEBI:33019"/>
        <dbReference type="ChEBI" id="CHEBI:61194"/>
        <dbReference type="ChEBI" id="CHEBI:61382"/>
        <dbReference type="EC" id="3.6.1.66"/>
    </reaction>
</comment>
<evidence type="ECO:0000256" key="10">
    <source>
        <dbReference type="HAMAP-Rule" id="MF_01405"/>
    </source>
</evidence>
<dbReference type="Proteomes" id="UP000004959">
    <property type="component" value="Chromosome"/>
</dbReference>
<dbReference type="PANTHER" id="PTHR11067">
    <property type="entry name" value="INOSINE TRIPHOSPHATE PYROPHOSPHATASE/HAM1 PROTEIN"/>
    <property type="match status" value="1"/>
</dbReference>
<accession>G9WHZ9</accession>
<evidence type="ECO:0000313" key="12">
    <source>
        <dbReference type="EMBL" id="EHN58884.1"/>
    </source>
</evidence>
<comment type="similarity">
    <text evidence="1 10 11">Belongs to the HAM1 NTPase family.</text>
</comment>
<dbReference type="GO" id="GO:0036222">
    <property type="term" value="F:XTP diphosphatase activity"/>
    <property type="evidence" value="ECO:0007669"/>
    <property type="project" value="UniProtKB-UniRule"/>
</dbReference>
<evidence type="ECO:0000256" key="1">
    <source>
        <dbReference type="ARBA" id="ARBA00008023"/>
    </source>
</evidence>
<feature type="active site" description="Proton acceptor" evidence="10">
    <location>
        <position position="70"/>
    </location>
</feature>
<evidence type="ECO:0000256" key="6">
    <source>
        <dbReference type="ARBA" id="ARBA00022842"/>
    </source>
</evidence>
<evidence type="ECO:0000256" key="9">
    <source>
        <dbReference type="ARBA" id="ARBA00052017"/>
    </source>
</evidence>
<dbReference type="GO" id="GO:0005829">
    <property type="term" value="C:cytosol"/>
    <property type="evidence" value="ECO:0007669"/>
    <property type="project" value="TreeGrafter"/>
</dbReference>
<dbReference type="PANTHER" id="PTHR11067:SF9">
    <property type="entry name" value="INOSINE TRIPHOSPHATE PYROPHOSPHATASE"/>
    <property type="match status" value="1"/>
</dbReference>
<keyword evidence="13" id="KW-1185">Reference proteome</keyword>
<dbReference type="SUPFAM" id="SSF52972">
    <property type="entry name" value="ITPase-like"/>
    <property type="match status" value="1"/>
</dbReference>
<dbReference type="InterPro" id="IPR002637">
    <property type="entry name" value="RdgB/HAM1"/>
</dbReference>
<dbReference type="HOGENOM" id="CLU_082080_0_2_9"/>
<comment type="caution">
    <text evidence="10">Lacks conserved residue(s) required for the propagation of feature annotation.</text>
</comment>
<dbReference type="GO" id="GO:0000166">
    <property type="term" value="F:nucleotide binding"/>
    <property type="evidence" value="ECO:0007669"/>
    <property type="project" value="UniProtKB-KW"/>
</dbReference>
<dbReference type="NCBIfam" id="TIGR00042">
    <property type="entry name" value="RdgB/HAM1 family non-canonical purine NTP pyrophosphatase"/>
    <property type="match status" value="1"/>
</dbReference>
<keyword evidence="3 10" id="KW-0479">Metal-binding</keyword>
<feature type="binding site" evidence="10">
    <location>
        <begin position="8"/>
        <end position="13"/>
    </location>
    <ligand>
        <name>substrate</name>
    </ligand>
</feature>
<comment type="caution">
    <text evidence="12">The sequence shown here is derived from an EMBL/GenBank/DDBJ whole genome shotgun (WGS) entry which is preliminary data.</text>
</comment>
<keyword evidence="7 10" id="KW-0546">Nucleotide metabolism</keyword>
<evidence type="ECO:0000256" key="4">
    <source>
        <dbReference type="ARBA" id="ARBA00022741"/>
    </source>
</evidence>
<evidence type="ECO:0000256" key="7">
    <source>
        <dbReference type="ARBA" id="ARBA00023080"/>
    </source>
</evidence>
<evidence type="ECO:0000313" key="13">
    <source>
        <dbReference type="Proteomes" id="UP000004959"/>
    </source>
</evidence>
<dbReference type="InterPro" id="IPR020922">
    <property type="entry name" value="dITP/XTP_pyrophosphatase"/>
</dbReference>
<evidence type="ECO:0000256" key="3">
    <source>
        <dbReference type="ARBA" id="ARBA00022723"/>
    </source>
</evidence>
<feature type="binding site" evidence="10">
    <location>
        <position position="174"/>
    </location>
    <ligand>
        <name>substrate</name>
    </ligand>
</feature>